<dbReference type="AlphaFoldDB" id="A0A395V381"/>
<dbReference type="InterPro" id="IPR026891">
    <property type="entry name" value="Fn3-like"/>
</dbReference>
<dbReference type="PANTHER" id="PTHR42715">
    <property type="entry name" value="BETA-GLUCOSIDASE"/>
    <property type="match status" value="1"/>
</dbReference>
<evidence type="ECO:0000256" key="2">
    <source>
        <dbReference type="ARBA" id="ARBA00022801"/>
    </source>
</evidence>
<dbReference type="Proteomes" id="UP000266172">
    <property type="component" value="Unassembled WGS sequence"/>
</dbReference>
<keyword evidence="2" id="KW-0378">Hydrolase</keyword>
<organism evidence="4 5">
    <name type="scientific">Roseburia hominis</name>
    <dbReference type="NCBI Taxonomy" id="301301"/>
    <lineage>
        <taxon>Bacteria</taxon>
        <taxon>Bacillati</taxon>
        <taxon>Bacillota</taxon>
        <taxon>Clostridia</taxon>
        <taxon>Lachnospirales</taxon>
        <taxon>Lachnospiraceae</taxon>
        <taxon>Roseburia</taxon>
    </lineage>
</organism>
<feature type="domain" description="Fibronectin type III-like" evidence="3">
    <location>
        <begin position="350"/>
        <end position="425"/>
    </location>
</feature>
<dbReference type="InterPro" id="IPR001764">
    <property type="entry name" value="Glyco_hydro_3_N"/>
</dbReference>
<dbReference type="Gene3D" id="2.60.40.10">
    <property type="entry name" value="Immunoglobulins"/>
    <property type="match status" value="1"/>
</dbReference>
<sequence length="805" mass="89054">MKKWTRVMYQPNRPLKEGCYVTASKEHIALSREAAAEGMVLLKNEHNLLPLKAGSRIALFGKGSFDYVKGGGGSGDVTVSYVHNLYDGLQMLHDAVSLYEPLCDFYRANVNEQYDQGSVPGMTVEPALSAELLAGASAYTDTAVIVLSRFSGEGWDRSSIEYNGEYNPWETETSMPKISGEIFPDGDFYLTKEESAMIAQVKQHFPKIAVVLNIGGIIDTSWIKNDDQISSALIAWQGGMEGGLATAELLCGKVSPSGKLPDTFAASVDDYPSTANFHESVDYVDYTEDIYVGYRYFETFGDAAKRVCYPFGFGLSYTQFSLVVQSVTETEQAIRAFVLVTNTGDYSGKEVVQMYYSAPQGLLQKPARELSAFCKTRTLLPGESQLLTLETAKDSMASYDDLGKIFKSSYILEKGDYHFYIGTSVRDVIALDYVMTLNANLLVEQLSSKAAPTSLKKRLLADGSYEELPQGTANDPNACVFEKMVPGTEEALAPATRGRGSYLLLNFYKENAHPLIDVYEGKISLDEFTAQLDNDDLIHLLGGQPNTSVANTYGYGNLPEYGVPNIMTADGPAGLRITPQCEVCTTAWPCATLLASTWNPALVEQVGTAGAEEVKENNIAVWLTPAVNIHRNPLCGRNFEYYSEDPLLTGKMGAAMVRGIQSQHIGAAVKHFACNNKETNRKHSDSRVSERALREIYLKAFEIIVKEADPWVIMSAYNMINGHRASENHDLLEGILRDEWHFQGMVTSDWWTRGEHYKEIKAGNDVKMACGFPERVKKAMELGELDRSDLERCAKRILDLILKID</sequence>
<dbReference type="InterPro" id="IPR017853">
    <property type="entry name" value="GH"/>
</dbReference>
<reference evidence="4 5" key="1">
    <citation type="submission" date="2018-08" db="EMBL/GenBank/DDBJ databases">
        <title>A genome reference for cultivated species of the human gut microbiota.</title>
        <authorList>
            <person name="Zou Y."/>
            <person name="Xue W."/>
            <person name="Luo G."/>
        </authorList>
    </citation>
    <scope>NUCLEOTIDE SEQUENCE [LARGE SCALE GENOMIC DNA]</scope>
    <source>
        <strain evidence="4 5">AF22-12AC</strain>
    </source>
</reference>
<dbReference type="PANTHER" id="PTHR42715:SF10">
    <property type="entry name" value="BETA-GLUCOSIDASE"/>
    <property type="match status" value="1"/>
</dbReference>
<dbReference type="Pfam" id="PF14310">
    <property type="entry name" value="Fn3-like"/>
    <property type="match status" value="1"/>
</dbReference>
<dbReference type="InterPro" id="IPR002772">
    <property type="entry name" value="Glyco_hydro_3_C"/>
</dbReference>
<protein>
    <submittedName>
        <fullName evidence="4">Beta-glucosidase</fullName>
    </submittedName>
</protein>
<dbReference type="SMART" id="SM01217">
    <property type="entry name" value="Fn3_like"/>
    <property type="match status" value="1"/>
</dbReference>
<dbReference type="EMBL" id="QRVL01000021">
    <property type="protein sequence ID" value="RGS36610.1"/>
    <property type="molecule type" value="Genomic_DNA"/>
</dbReference>
<dbReference type="Pfam" id="PF00933">
    <property type="entry name" value="Glyco_hydro_3"/>
    <property type="match status" value="1"/>
</dbReference>
<dbReference type="SUPFAM" id="SSF52279">
    <property type="entry name" value="Beta-D-glucan exohydrolase, C-terminal domain"/>
    <property type="match status" value="1"/>
</dbReference>
<proteinExistence type="inferred from homology"/>
<comment type="caution">
    <text evidence="4">The sequence shown here is derived from an EMBL/GenBank/DDBJ whole genome shotgun (WGS) entry which is preliminary data.</text>
</comment>
<dbReference type="GO" id="GO:0004553">
    <property type="term" value="F:hydrolase activity, hydrolyzing O-glycosyl compounds"/>
    <property type="evidence" value="ECO:0007669"/>
    <property type="project" value="InterPro"/>
</dbReference>
<gene>
    <name evidence="4" type="ORF">DWX93_15470</name>
</gene>
<dbReference type="InterPro" id="IPR036962">
    <property type="entry name" value="Glyco_hydro_3_N_sf"/>
</dbReference>
<evidence type="ECO:0000259" key="3">
    <source>
        <dbReference type="SMART" id="SM01217"/>
    </source>
</evidence>
<evidence type="ECO:0000256" key="1">
    <source>
        <dbReference type="ARBA" id="ARBA00005336"/>
    </source>
</evidence>
<dbReference type="PRINTS" id="PR00133">
    <property type="entry name" value="GLHYDRLASE3"/>
</dbReference>
<dbReference type="InterPro" id="IPR050288">
    <property type="entry name" value="Cellulose_deg_GH3"/>
</dbReference>
<dbReference type="InterPro" id="IPR013783">
    <property type="entry name" value="Ig-like_fold"/>
</dbReference>
<evidence type="ECO:0000313" key="5">
    <source>
        <dbReference type="Proteomes" id="UP000266172"/>
    </source>
</evidence>
<comment type="similarity">
    <text evidence="1">Belongs to the glycosyl hydrolase 3 family.</text>
</comment>
<dbReference type="Gene3D" id="3.20.20.300">
    <property type="entry name" value="Glycoside hydrolase, family 3, N-terminal domain"/>
    <property type="match status" value="1"/>
</dbReference>
<name>A0A395V381_9FIRM</name>
<dbReference type="Gene3D" id="3.40.50.1700">
    <property type="entry name" value="Glycoside hydrolase family 3 C-terminal domain"/>
    <property type="match status" value="1"/>
</dbReference>
<dbReference type="InterPro" id="IPR036881">
    <property type="entry name" value="Glyco_hydro_3_C_sf"/>
</dbReference>
<dbReference type="Pfam" id="PF01915">
    <property type="entry name" value="Glyco_hydro_3_C"/>
    <property type="match status" value="1"/>
</dbReference>
<dbReference type="GO" id="GO:0005975">
    <property type="term" value="P:carbohydrate metabolic process"/>
    <property type="evidence" value="ECO:0007669"/>
    <property type="project" value="InterPro"/>
</dbReference>
<dbReference type="SUPFAM" id="SSF51445">
    <property type="entry name" value="(Trans)glycosidases"/>
    <property type="match status" value="1"/>
</dbReference>
<dbReference type="RefSeq" id="WP_118098439.1">
    <property type="nucleotide sequence ID" value="NZ_QRVL01000021.1"/>
</dbReference>
<accession>A0A395V381</accession>
<evidence type="ECO:0000313" key="4">
    <source>
        <dbReference type="EMBL" id="RGS36610.1"/>
    </source>
</evidence>